<dbReference type="Proteomes" id="UP000028013">
    <property type="component" value="Unassembled WGS sequence"/>
</dbReference>
<sequence>MLPLLFESISSYSSPLLSDSLKNVFCAICYPLVDLHKVAKNRLGV</sequence>
<dbReference type="EMBL" id="JNHN01000090">
    <property type="protein sequence ID" value="KDS57009.1"/>
    <property type="molecule type" value="Genomic_DNA"/>
</dbReference>
<gene>
    <name evidence="1" type="ORF">M094_3922</name>
</gene>
<accession>A0A078S4M3</accession>
<name>A0A078S4M3_BACUN</name>
<evidence type="ECO:0000313" key="2">
    <source>
        <dbReference type="Proteomes" id="UP000028013"/>
    </source>
</evidence>
<proteinExistence type="predicted"/>
<evidence type="ECO:0000313" key="1">
    <source>
        <dbReference type="EMBL" id="KDS57009.1"/>
    </source>
</evidence>
<organism evidence="1 2">
    <name type="scientific">Bacteroides uniformis str. 3978 T3 ii</name>
    <dbReference type="NCBI Taxonomy" id="1339349"/>
    <lineage>
        <taxon>Bacteria</taxon>
        <taxon>Pseudomonadati</taxon>
        <taxon>Bacteroidota</taxon>
        <taxon>Bacteroidia</taxon>
        <taxon>Bacteroidales</taxon>
        <taxon>Bacteroidaceae</taxon>
        <taxon>Bacteroides</taxon>
    </lineage>
</organism>
<reference evidence="1 2" key="1">
    <citation type="submission" date="2014-04" db="EMBL/GenBank/DDBJ databases">
        <authorList>
            <person name="Sears C."/>
            <person name="Carroll K."/>
            <person name="Sack B.R."/>
            <person name="Qadri F."/>
            <person name="Myers L.L."/>
            <person name="Chung G.-T."/>
            <person name="Escheverria P."/>
            <person name="Fraser C.M."/>
            <person name="Sadzewicz L."/>
            <person name="Shefchek K.A."/>
            <person name="Tallon L."/>
            <person name="Das S.P."/>
            <person name="Daugherty S."/>
            <person name="Mongodin E.F."/>
        </authorList>
    </citation>
    <scope>NUCLEOTIDE SEQUENCE [LARGE SCALE GENOMIC DNA]</scope>
    <source>
        <strain evidence="1 2">3978 T3 ii</strain>
    </source>
</reference>
<protein>
    <submittedName>
        <fullName evidence="1">Uncharacterized protein</fullName>
    </submittedName>
</protein>
<dbReference type="AlphaFoldDB" id="A0A078S4M3"/>
<comment type="caution">
    <text evidence="1">The sequence shown here is derived from an EMBL/GenBank/DDBJ whole genome shotgun (WGS) entry which is preliminary data.</text>
</comment>